<dbReference type="AlphaFoldDB" id="A0A0P6S4Z7"/>
<keyword evidence="3" id="KW-0547">Nucleotide-binding</keyword>
<evidence type="ECO:0000256" key="1">
    <source>
        <dbReference type="ARBA" id="ARBA00022448"/>
    </source>
</evidence>
<dbReference type="GO" id="GO:0006817">
    <property type="term" value="P:phosphate ion transport"/>
    <property type="evidence" value="ECO:0007669"/>
    <property type="project" value="UniProtKB-KW"/>
</dbReference>
<dbReference type="PROSITE" id="PS00211">
    <property type="entry name" value="ABC_TRANSPORTER_1"/>
    <property type="match status" value="1"/>
</dbReference>
<name>A0A0P6S4Z7_9STRE</name>
<dbReference type="PANTHER" id="PTHR43423:SF1">
    <property type="entry name" value="ABC TRANSPORTER I FAMILY MEMBER 17"/>
    <property type="match status" value="1"/>
</dbReference>
<dbReference type="SMART" id="SM00382">
    <property type="entry name" value="AAA"/>
    <property type="match status" value="1"/>
</dbReference>
<evidence type="ECO:0000313" key="7">
    <source>
        <dbReference type="Proteomes" id="UP000049578"/>
    </source>
</evidence>
<organism evidence="6 7">
    <name type="scientific">Streptococcus phocae</name>
    <dbReference type="NCBI Taxonomy" id="119224"/>
    <lineage>
        <taxon>Bacteria</taxon>
        <taxon>Bacillati</taxon>
        <taxon>Bacillota</taxon>
        <taxon>Bacilli</taxon>
        <taxon>Lactobacillales</taxon>
        <taxon>Streptococcaceae</taxon>
        <taxon>Streptococcus</taxon>
    </lineage>
</organism>
<reference evidence="6 7" key="1">
    <citation type="submission" date="2015-08" db="EMBL/GenBank/DDBJ databases">
        <title>Genome sequence of Streptococcus phocae subsp. phocae ATCC 51973T isolated from liver specimen obtained from seal.</title>
        <authorList>
            <person name="Avendano-Herrera R."/>
        </authorList>
    </citation>
    <scope>NUCLEOTIDE SEQUENCE [LARGE SCALE GENOMIC DNA]</scope>
    <source>
        <strain evidence="6 7">ATCC 51973</strain>
    </source>
</reference>
<evidence type="ECO:0000259" key="5">
    <source>
        <dbReference type="PROSITE" id="PS50893"/>
    </source>
</evidence>
<dbReference type="InterPro" id="IPR003439">
    <property type="entry name" value="ABC_transporter-like_ATP-bd"/>
</dbReference>
<sequence length="213" mass="24020">MFLLKKVTYKDILNISELRLKQGEITSIIGESGSGKTTLLRLLNKLISCDSGSICYKDRNLRDIDAIELRRKVVMLPQTPVIFPESIKDNLLIGLKFAEKETVSDDRLKDILNMVHLNKELSSQSDTLSGGEKQRLSLARVILLDPDVFLLDEPSSALDEETEDSIIKQLAQYTKTSNKTLIMVIHSKKTAQTYSDNIIEINQGNIRTVQEVK</sequence>
<keyword evidence="2" id="KW-0592">Phosphate transport</keyword>
<evidence type="ECO:0000313" key="6">
    <source>
        <dbReference type="EMBL" id="KPJ22241.1"/>
    </source>
</evidence>
<dbReference type="Proteomes" id="UP000049578">
    <property type="component" value="Unassembled WGS sequence"/>
</dbReference>
<dbReference type="GO" id="GO:0016887">
    <property type="term" value="F:ATP hydrolysis activity"/>
    <property type="evidence" value="ECO:0007669"/>
    <property type="project" value="InterPro"/>
</dbReference>
<dbReference type="SUPFAM" id="SSF52540">
    <property type="entry name" value="P-loop containing nucleoside triphosphate hydrolases"/>
    <property type="match status" value="1"/>
</dbReference>
<gene>
    <name evidence="6" type="ORF">AKK44_05630</name>
</gene>
<dbReference type="RefSeq" id="WP_054278874.1">
    <property type="nucleotide sequence ID" value="NZ_LHQM01000022.1"/>
</dbReference>
<dbReference type="InterPro" id="IPR027417">
    <property type="entry name" value="P-loop_NTPase"/>
</dbReference>
<evidence type="ECO:0000256" key="3">
    <source>
        <dbReference type="ARBA" id="ARBA00022741"/>
    </source>
</evidence>
<dbReference type="PROSITE" id="PS50893">
    <property type="entry name" value="ABC_TRANSPORTER_2"/>
    <property type="match status" value="1"/>
</dbReference>
<dbReference type="Gene3D" id="3.40.50.300">
    <property type="entry name" value="P-loop containing nucleotide triphosphate hydrolases"/>
    <property type="match status" value="1"/>
</dbReference>
<keyword evidence="7" id="KW-1185">Reference proteome</keyword>
<dbReference type="GO" id="GO:0005524">
    <property type="term" value="F:ATP binding"/>
    <property type="evidence" value="ECO:0007669"/>
    <property type="project" value="UniProtKB-KW"/>
</dbReference>
<evidence type="ECO:0000256" key="2">
    <source>
        <dbReference type="ARBA" id="ARBA00022592"/>
    </source>
</evidence>
<keyword evidence="1" id="KW-0813">Transport</keyword>
<accession>A0A0P6S4Z7</accession>
<proteinExistence type="predicted"/>
<evidence type="ECO:0000256" key="4">
    <source>
        <dbReference type="ARBA" id="ARBA00022840"/>
    </source>
</evidence>
<comment type="caution">
    <text evidence="6">The sequence shown here is derived from an EMBL/GenBank/DDBJ whole genome shotgun (WGS) entry which is preliminary data.</text>
</comment>
<protein>
    <submittedName>
        <fullName evidence="6">ABC transporter ATP-binding protein</fullName>
    </submittedName>
</protein>
<dbReference type="InterPro" id="IPR003593">
    <property type="entry name" value="AAA+_ATPase"/>
</dbReference>
<feature type="domain" description="ABC transporter" evidence="5">
    <location>
        <begin position="2"/>
        <end position="212"/>
    </location>
</feature>
<dbReference type="InterPro" id="IPR017871">
    <property type="entry name" value="ABC_transporter-like_CS"/>
</dbReference>
<dbReference type="Pfam" id="PF00005">
    <property type="entry name" value="ABC_tran"/>
    <property type="match status" value="1"/>
</dbReference>
<keyword evidence="4 6" id="KW-0067">ATP-binding</keyword>
<dbReference type="PANTHER" id="PTHR43423">
    <property type="entry name" value="ABC TRANSPORTER I FAMILY MEMBER 17"/>
    <property type="match status" value="1"/>
</dbReference>
<dbReference type="PATRIC" id="fig|119224.3.peg.672"/>
<dbReference type="EMBL" id="LHQM01000022">
    <property type="protein sequence ID" value="KPJ22241.1"/>
    <property type="molecule type" value="Genomic_DNA"/>
</dbReference>
<dbReference type="STRING" id="119224.AKK44_05630"/>